<protein>
    <submittedName>
        <fullName evidence="1">Uncharacterized protein</fullName>
    </submittedName>
</protein>
<accession>W2TH90</accession>
<keyword evidence="2" id="KW-1185">Reference proteome</keyword>
<evidence type="ECO:0000313" key="2">
    <source>
        <dbReference type="Proteomes" id="UP000053676"/>
    </source>
</evidence>
<dbReference type="AlphaFoldDB" id="W2TH90"/>
<proteinExistence type="predicted"/>
<dbReference type="Proteomes" id="UP000053676">
    <property type="component" value="Unassembled WGS sequence"/>
</dbReference>
<dbReference type="GeneID" id="25348523"/>
<organism evidence="1 2">
    <name type="scientific">Necator americanus</name>
    <name type="common">Human hookworm</name>
    <dbReference type="NCBI Taxonomy" id="51031"/>
    <lineage>
        <taxon>Eukaryota</taxon>
        <taxon>Metazoa</taxon>
        <taxon>Ecdysozoa</taxon>
        <taxon>Nematoda</taxon>
        <taxon>Chromadorea</taxon>
        <taxon>Rhabditida</taxon>
        <taxon>Rhabditina</taxon>
        <taxon>Rhabditomorpha</taxon>
        <taxon>Strongyloidea</taxon>
        <taxon>Ancylostomatidae</taxon>
        <taxon>Bunostominae</taxon>
        <taxon>Necator</taxon>
    </lineage>
</organism>
<name>W2TH90_NECAM</name>
<sequence length="42" mass="5112">MNPTAMEVIWRSWLHSLSHVKHSKKEPIKVLKRKDVEKLFRQ</sequence>
<dbReference type="EMBL" id="KI658728">
    <property type="protein sequence ID" value="ETN81420.1"/>
    <property type="molecule type" value="Genomic_DNA"/>
</dbReference>
<gene>
    <name evidence="1" type="ORF">NECAME_08494</name>
</gene>
<reference evidence="2" key="1">
    <citation type="journal article" date="2014" name="Nat. Genet.">
        <title>Genome of the human hookworm Necator americanus.</title>
        <authorList>
            <person name="Tang Y.T."/>
            <person name="Gao X."/>
            <person name="Rosa B.A."/>
            <person name="Abubucker S."/>
            <person name="Hallsworth-Pepin K."/>
            <person name="Martin J."/>
            <person name="Tyagi R."/>
            <person name="Heizer E."/>
            <person name="Zhang X."/>
            <person name="Bhonagiri-Palsikar V."/>
            <person name="Minx P."/>
            <person name="Warren W.C."/>
            <person name="Wang Q."/>
            <person name="Zhan B."/>
            <person name="Hotez P.J."/>
            <person name="Sternberg P.W."/>
            <person name="Dougall A."/>
            <person name="Gaze S.T."/>
            <person name="Mulvenna J."/>
            <person name="Sotillo J."/>
            <person name="Ranganathan S."/>
            <person name="Rabelo E.M."/>
            <person name="Wilson R.K."/>
            <person name="Felgner P.L."/>
            <person name="Bethony J."/>
            <person name="Hawdon J.M."/>
            <person name="Gasser R.B."/>
            <person name="Loukas A."/>
            <person name="Mitreva M."/>
        </authorList>
    </citation>
    <scope>NUCLEOTIDE SEQUENCE [LARGE SCALE GENOMIC DNA]</scope>
</reference>
<dbReference type="KEGG" id="nai:NECAME_08494"/>
<evidence type="ECO:0000313" key="1">
    <source>
        <dbReference type="EMBL" id="ETN81420.1"/>
    </source>
</evidence>
<dbReference type="CTD" id="25348523"/>